<dbReference type="Pfam" id="PF02585">
    <property type="entry name" value="PIG-L"/>
    <property type="match status" value="1"/>
</dbReference>
<name>A0ABT1KYG4_9ACTN</name>
<dbReference type="SUPFAM" id="SSF102588">
    <property type="entry name" value="LmbE-like"/>
    <property type="match status" value="1"/>
</dbReference>
<evidence type="ECO:0000313" key="2">
    <source>
        <dbReference type="EMBL" id="MCP3422810.1"/>
    </source>
</evidence>
<dbReference type="InterPro" id="IPR003737">
    <property type="entry name" value="GlcNAc_PI_deacetylase-related"/>
</dbReference>
<dbReference type="Proteomes" id="UP001204524">
    <property type="component" value="Unassembled WGS sequence"/>
</dbReference>
<dbReference type="EMBL" id="JANARS010000005">
    <property type="protein sequence ID" value="MCP3422810.1"/>
    <property type="molecule type" value="Genomic_DNA"/>
</dbReference>
<keyword evidence="1" id="KW-0862">Zinc</keyword>
<accession>A0ABT1KYG4</accession>
<organism evidence="2 3">
    <name type="scientific">Nocardioides pinisoli</name>
    <dbReference type="NCBI Taxonomy" id="2950279"/>
    <lineage>
        <taxon>Bacteria</taxon>
        <taxon>Bacillati</taxon>
        <taxon>Actinomycetota</taxon>
        <taxon>Actinomycetes</taxon>
        <taxon>Propionibacteriales</taxon>
        <taxon>Nocardioidaceae</taxon>
        <taxon>Nocardioides</taxon>
    </lineage>
</organism>
<evidence type="ECO:0000313" key="3">
    <source>
        <dbReference type="Proteomes" id="UP001204524"/>
    </source>
</evidence>
<dbReference type="PANTHER" id="PTHR12993:SF11">
    <property type="entry name" value="N-ACETYLGLUCOSAMINYL-PHOSPHATIDYLINOSITOL DE-N-ACETYLASE"/>
    <property type="match status" value="1"/>
</dbReference>
<reference evidence="2 3" key="1">
    <citation type="submission" date="2022-06" db="EMBL/GenBank/DDBJ databases">
        <authorList>
            <person name="So Y."/>
        </authorList>
    </citation>
    <scope>NUCLEOTIDE SEQUENCE [LARGE SCALE GENOMIC DNA]</scope>
    <source>
        <strain evidence="2 3">STR3</strain>
    </source>
</reference>
<proteinExistence type="predicted"/>
<sequence length="260" mass="27287">MTGSTPPARPRAPRVQVVVAHPDDETFGCGSLLLHAADRGARTAVVCASRGEAGESTTPHDDLGAVREAELRTAARLLGVERVALLGFADSGMAGEPGPGTVCGATEDALVAAILAEVRAFSPDVLVTLDGSDGHRDHVLVRDAVLRAAEDAAVPRVYVACLSRSLMRRWADHQQVVNPGSPYLDVDEARLGTPDDEITTVVDVGEHRRALDLAMAAHASQSSPYVGLPGGLADDFLDTARARRVVPPWTGGPRESELLA</sequence>
<gene>
    <name evidence="2" type="ORF">NCI01_13485</name>
</gene>
<protein>
    <submittedName>
        <fullName evidence="2">PIG-L family deacetylase</fullName>
    </submittedName>
</protein>
<evidence type="ECO:0000256" key="1">
    <source>
        <dbReference type="ARBA" id="ARBA00022833"/>
    </source>
</evidence>
<dbReference type="Gene3D" id="3.40.50.10320">
    <property type="entry name" value="LmbE-like"/>
    <property type="match status" value="1"/>
</dbReference>
<dbReference type="RefSeq" id="WP_254182000.1">
    <property type="nucleotide sequence ID" value="NZ_JANARS010000005.1"/>
</dbReference>
<dbReference type="InterPro" id="IPR024078">
    <property type="entry name" value="LmbE-like_dom_sf"/>
</dbReference>
<comment type="caution">
    <text evidence="2">The sequence shown here is derived from an EMBL/GenBank/DDBJ whole genome shotgun (WGS) entry which is preliminary data.</text>
</comment>
<dbReference type="PANTHER" id="PTHR12993">
    <property type="entry name" value="N-ACETYLGLUCOSAMINYL-PHOSPHATIDYLINOSITOL DE-N-ACETYLASE-RELATED"/>
    <property type="match status" value="1"/>
</dbReference>
<keyword evidence="3" id="KW-1185">Reference proteome</keyword>